<dbReference type="AlphaFoldDB" id="A0AAN7ZY94"/>
<dbReference type="PANTHER" id="PTHR42937:SF1">
    <property type="entry name" value="DIAMINOPROPIONATE AMMONIA-LYASE"/>
    <property type="match status" value="1"/>
</dbReference>
<feature type="domain" description="Tryptophan synthase beta chain-like PALP" evidence="1">
    <location>
        <begin position="50"/>
        <end position="385"/>
    </location>
</feature>
<evidence type="ECO:0000313" key="3">
    <source>
        <dbReference type="Proteomes" id="UP001310594"/>
    </source>
</evidence>
<sequence length="400" mass="43800">MSTHEVTHLETGEKVTRQAILINPYYKAEGKPASQHHIDPEVEDFHRQLPAYGETQLHSLPSIATELGFAHVFLKDESSRFGLPSFKILGASWAIHRVLCRRLELSSSTTLDSVKQALASRKESDPTASVRLVTCSEGNWGRAVARMAKYYEIPATIYVPGFMNEYTRNLIRGEGSNIDLRILDGSYDDTIAAVQHEAETDSSALMVMDTSWPGYEEIPGWVTEGYSTLMAEVDRQVVDHTKGQQLPVVAVASVGVGSWAHSVVSHYRITANNKVITVEPVAAPSFKESLHCGEITPIKTGDTIMNGMNCGTTSTIAWPVLRDGTFAAVTVNDLESHDCVYELRHDYVGVNAGPCGAATLVALRKLCADRGDVSSEDRKNMVVVLFSTEGRREYTLPAGA</sequence>
<gene>
    <name evidence="2" type="ORF">LTR97_012831</name>
</gene>
<accession>A0AAN7ZY94</accession>
<comment type="caution">
    <text evidence="2">The sequence shown here is derived from an EMBL/GenBank/DDBJ whole genome shotgun (WGS) entry which is preliminary data.</text>
</comment>
<proteinExistence type="predicted"/>
<dbReference type="Pfam" id="PF00291">
    <property type="entry name" value="PALP"/>
    <property type="match status" value="1"/>
</dbReference>
<reference evidence="2" key="1">
    <citation type="submission" date="2023-08" db="EMBL/GenBank/DDBJ databases">
        <title>Black Yeasts Isolated from many extreme environments.</title>
        <authorList>
            <person name="Coleine C."/>
            <person name="Stajich J.E."/>
            <person name="Selbmann L."/>
        </authorList>
    </citation>
    <scope>NUCLEOTIDE SEQUENCE</scope>
    <source>
        <strain evidence="2">CCFEE 5810</strain>
    </source>
</reference>
<dbReference type="InterPro" id="IPR036052">
    <property type="entry name" value="TrpB-like_PALP_sf"/>
</dbReference>
<dbReference type="PANTHER" id="PTHR42937">
    <property type="match status" value="1"/>
</dbReference>
<name>A0AAN7ZY94_9PEZI</name>
<dbReference type="EMBL" id="JAVRQU010000031">
    <property type="protein sequence ID" value="KAK5689491.1"/>
    <property type="molecule type" value="Genomic_DNA"/>
</dbReference>
<evidence type="ECO:0000313" key="2">
    <source>
        <dbReference type="EMBL" id="KAK5689491.1"/>
    </source>
</evidence>
<dbReference type="InterPro" id="IPR001926">
    <property type="entry name" value="TrpB-like_PALP"/>
</dbReference>
<dbReference type="Proteomes" id="UP001310594">
    <property type="component" value="Unassembled WGS sequence"/>
</dbReference>
<dbReference type="SUPFAM" id="SSF53686">
    <property type="entry name" value="Tryptophan synthase beta subunit-like PLP-dependent enzymes"/>
    <property type="match status" value="1"/>
</dbReference>
<dbReference type="Gene3D" id="3.40.50.1100">
    <property type="match status" value="3"/>
</dbReference>
<protein>
    <recommendedName>
        <fullName evidence="1">Tryptophan synthase beta chain-like PALP domain-containing protein</fullName>
    </recommendedName>
</protein>
<organism evidence="2 3">
    <name type="scientific">Elasticomyces elasticus</name>
    <dbReference type="NCBI Taxonomy" id="574655"/>
    <lineage>
        <taxon>Eukaryota</taxon>
        <taxon>Fungi</taxon>
        <taxon>Dikarya</taxon>
        <taxon>Ascomycota</taxon>
        <taxon>Pezizomycotina</taxon>
        <taxon>Dothideomycetes</taxon>
        <taxon>Dothideomycetidae</taxon>
        <taxon>Mycosphaerellales</taxon>
        <taxon>Teratosphaeriaceae</taxon>
        <taxon>Elasticomyces</taxon>
    </lineage>
</organism>
<evidence type="ECO:0000259" key="1">
    <source>
        <dbReference type="Pfam" id="PF00291"/>
    </source>
</evidence>